<feature type="region of interest" description="Disordered" evidence="1">
    <location>
        <begin position="1"/>
        <end position="28"/>
    </location>
</feature>
<evidence type="ECO:0000313" key="3">
    <source>
        <dbReference type="Proteomes" id="UP001066276"/>
    </source>
</evidence>
<accession>A0AAV7US18</accession>
<reference evidence="2" key="1">
    <citation type="journal article" date="2022" name="bioRxiv">
        <title>Sequencing and chromosome-scale assembly of the giantPleurodeles waltlgenome.</title>
        <authorList>
            <person name="Brown T."/>
            <person name="Elewa A."/>
            <person name="Iarovenko S."/>
            <person name="Subramanian E."/>
            <person name="Araus A.J."/>
            <person name="Petzold A."/>
            <person name="Susuki M."/>
            <person name="Suzuki K.-i.T."/>
            <person name="Hayashi T."/>
            <person name="Toyoda A."/>
            <person name="Oliveira C."/>
            <person name="Osipova E."/>
            <person name="Leigh N.D."/>
            <person name="Simon A."/>
            <person name="Yun M.H."/>
        </authorList>
    </citation>
    <scope>NUCLEOTIDE SEQUENCE</scope>
    <source>
        <strain evidence="2">20211129_DDA</strain>
        <tissue evidence="2">Liver</tissue>
    </source>
</reference>
<protein>
    <submittedName>
        <fullName evidence="2">Uncharacterized protein</fullName>
    </submittedName>
</protein>
<keyword evidence="3" id="KW-1185">Reference proteome</keyword>
<evidence type="ECO:0000313" key="2">
    <source>
        <dbReference type="EMBL" id="KAJ1191442.1"/>
    </source>
</evidence>
<dbReference type="EMBL" id="JANPWB010000004">
    <property type="protein sequence ID" value="KAJ1191442.1"/>
    <property type="molecule type" value="Genomic_DNA"/>
</dbReference>
<proteinExistence type="predicted"/>
<evidence type="ECO:0000256" key="1">
    <source>
        <dbReference type="SAM" id="MobiDB-lite"/>
    </source>
</evidence>
<dbReference type="Proteomes" id="UP001066276">
    <property type="component" value="Chromosome 2_2"/>
</dbReference>
<organism evidence="2 3">
    <name type="scientific">Pleurodeles waltl</name>
    <name type="common">Iberian ribbed newt</name>
    <dbReference type="NCBI Taxonomy" id="8319"/>
    <lineage>
        <taxon>Eukaryota</taxon>
        <taxon>Metazoa</taxon>
        <taxon>Chordata</taxon>
        <taxon>Craniata</taxon>
        <taxon>Vertebrata</taxon>
        <taxon>Euteleostomi</taxon>
        <taxon>Amphibia</taxon>
        <taxon>Batrachia</taxon>
        <taxon>Caudata</taxon>
        <taxon>Salamandroidea</taxon>
        <taxon>Salamandridae</taxon>
        <taxon>Pleurodelinae</taxon>
        <taxon>Pleurodeles</taxon>
    </lineage>
</organism>
<feature type="compositionally biased region" description="Acidic residues" evidence="1">
    <location>
        <begin position="14"/>
        <end position="23"/>
    </location>
</feature>
<dbReference type="AlphaFoldDB" id="A0AAV7US18"/>
<name>A0AAV7US18_PLEWA</name>
<comment type="caution">
    <text evidence="2">The sequence shown here is derived from an EMBL/GenBank/DDBJ whole genome shotgun (WGS) entry which is preliminary data.</text>
</comment>
<gene>
    <name evidence="2" type="ORF">NDU88_000758</name>
</gene>
<sequence length="82" mass="8778">MEVGVVSLNHDGSISEDGDDDISLESRGTGDREFATVRDISSLGGVEVGSEEGVPFSRAFSEEDKISLFLAFMGIEVSVHKK</sequence>